<protein>
    <recommendedName>
        <fullName evidence="3">Transcriptional regulator</fullName>
    </recommendedName>
</protein>
<dbReference type="PANTHER" id="PTHR38456">
    <property type="entry name" value="CYCLIC DI-AMP RECEPTOR A"/>
    <property type="match status" value="1"/>
</dbReference>
<evidence type="ECO:0000313" key="1">
    <source>
        <dbReference type="EMBL" id="RUL49170.1"/>
    </source>
</evidence>
<dbReference type="InterPro" id="IPR015867">
    <property type="entry name" value="N-reg_PII/ATP_PRibTrfase_C"/>
</dbReference>
<dbReference type="InterPro" id="IPR011322">
    <property type="entry name" value="N-reg_PII-like_a/b"/>
</dbReference>
<dbReference type="SUPFAM" id="SSF54913">
    <property type="entry name" value="GlnB-like"/>
    <property type="match status" value="1"/>
</dbReference>
<dbReference type="PANTHER" id="PTHR38456:SF1">
    <property type="entry name" value="CYCLIC DI-AMP RECEPTOR A"/>
    <property type="match status" value="1"/>
</dbReference>
<accession>A0A432L8M3</accession>
<reference evidence="1 2" key="1">
    <citation type="submission" date="2018-12" db="EMBL/GenBank/DDBJ databases">
        <title>Lysinibacillus antri sp. nov., isolated from a cave soil.</title>
        <authorList>
            <person name="Narsing Rao M.P."/>
            <person name="Zhang H."/>
            <person name="Dong Z.-Y."/>
            <person name="Niu X.-K."/>
            <person name="Zhang K."/>
            <person name="Fang B.-Z."/>
            <person name="Kang Y.-Q."/>
            <person name="Xiao M."/>
            <person name="Li W.-J."/>
        </authorList>
    </citation>
    <scope>NUCLEOTIDE SEQUENCE [LARGE SCALE GENOMIC DNA]</scope>
    <source>
        <strain evidence="1 2">SYSU K30002</strain>
    </source>
</reference>
<name>A0A432L8M3_9BACI</name>
<dbReference type="Proteomes" id="UP000287910">
    <property type="component" value="Unassembled WGS sequence"/>
</dbReference>
<evidence type="ECO:0000313" key="2">
    <source>
        <dbReference type="Proteomes" id="UP000287910"/>
    </source>
</evidence>
<gene>
    <name evidence="1" type="ORF">EK386_15905</name>
</gene>
<dbReference type="Pfam" id="PF06153">
    <property type="entry name" value="CdAMP_rec"/>
    <property type="match status" value="1"/>
</dbReference>
<dbReference type="EMBL" id="RYYR01000027">
    <property type="protein sequence ID" value="RUL49170.1"/>
    <property type="molecule type" value="Genomic_DNA"/>
</dbReference>
<keyword evidence="2" id="KW-1185">Reference proteome</keyword>
<dbReference type="RefSeq" id="WP_126660171.1">
    <property type="nucleotide sequence ID" value="NZ_RYYR01000027.1"/>
</dbReference>
<comment type="caution">
    <text evidence="1">The sequence shown here is derived from an EMBL/GenBank/DDBJ whole genome shotgun (WGS) entry which is preliminary data.</text>
</comment>
<dbReference type="InterPro" id="IPR010375">
    <property type="entry name" value="CdAMP_rec"/>
</dbReference>
<proteinExistence type="predicted"/>
<dbReference type="Gene3D" id="3.30.70.120">
    <property type="match status" value="1"/>
</dbReference>
<dbReference type="AlphaFoldDB" id="A0A432L8M3"/>
<organism evidence="1 2">
    <name type="scientific">Lysinibacillus antri</name>
    <dbReference type="NCBI Taxonomy" id="2498145"/>
    <lineage>
        <taxon>Bacteria</taxon>
        <taxon>Bacillati</taxon>
        <taxon>Bacillota</taxon>
        <taxon>Bacilli</taxon>
        <taxon>Bacillales</taxon>
        <taxon>Bacillaceae</taxon>
        <taxon>Lysinibacillus</taxon>
    </lineage>
</organism>
<evidence type="ECO:0008006" key="3">
    <source>
        <dbReference type="Google" id="ProtNLM"/>
    </source>
</evidence>
<sequence>MKLVVAVVQDQDSNRLSSALTKHNFRATKLASTGGFLRSGNTTFLVGTEDSKIPQLLDIIRDNCRSREQMVSPVSPLGGNADSYIPYPIEVEVGGATVFVLPIEQFHHF</sequence>